<dbReference type="PIRSF" id="PIRSF006404">
    <property type="entry name" value="UCP006404_Pept_M50_CBS"/>
    <property type="match status" value="1"/>
</dbReference>
<dbReference type="AlphaFoldDB" id="A0A2V2N2P0"/>
<name>A0A2V2N2P0_9EURY</name>
<evidence type="ECO:0000256" key="16">
    <source>
        <dbReference type="PIRSR" id="PIRSR006404-1"/>
    </source>
</evidence>
<dbReference type="EMBL" id="QGMY01000002">
    <property type="protein sequence ID" value="PWR74029.1"/>
    <property type="molecule type" value="Genomic_DNA"/>
</dbReference>
<dbReference type="RefSeq" id="WP_109967308.1">
    <property type="nucleotide sequence ID" value="NZ_CP176093.1"/>
</dbReference>
<dbReference type="Pfam" id="PF00571">
    <property type="entry name" value="CBS"/>
    <property type="match status" value="2"/>
</dbReference>
<evidence type="ECO:0000256" key="2">
    <source>
        <dbReference type="ARBA" id="ARBA00007931"/>
    </source>
</evidence>
<feature type="transmembrane region" description="Helical" evidence="15">
    <location>
        <begin position="60"/>
        <end position="79"/>
    </location>
</feature>
<proteinExistence type="inferred from homology"/>
<dbReference type="Pfam" id="PF02163">
    <property type="entry name" value="Peptidase_M50"/>
    <property type="match status" value="2"/>
</dbReference>
<dbReference type="GO" id="GO:0008237">
    <property type="term" value="F:metallopeptidase activity"/>
    <property type="evidence" value="ECO:0007669"/>
    <property type="project" value="UniProtKB-UniRule"/>
</dbReference>
<feature type="transmembrane region" description="Helical" evidence="15">
    <location>
        <begin position="212"/>
        <end position="239"/>
    </location>
</feature>
<feature type="binding site" evidence="17">
    <location>
        <position position="84"/>
    </location>
    <ligand>
        <name>Zn(2+)</name>
        <dbReference type="ChEBI" id="CHEBI:29105"/>
        <note>catalytic</note>
    </ligand>
</feature>
<evidence type="ECO:0000256" key="1">
    <source>
        <dbReference type="ARBA" id="ARBA00004651"/>
    </source>
</evidence>
<evidence type="ECO:0000313" key="21">
    <source>
        <dbReference type="Proteomes" id="UP000245657"/>
    </source>
</evidence>
<dbReference type="GeneID" id="97549383"/>
<evidence type="ECO:0000313" key="20">
    <source>
        <dbReference type="EMBL" id="PWR74029.1"/>
    </source>
</evidence>
<evidence type="ECO:0000256" key="14">
    <source>
        <dbReference type="ARBA" id="ARBA00023167"/>
    </source>
</evidence>
<evidence type="ECO:0000256" key="10">
    <source>
        <dbReference type="ARBA" id="ARBA00022989"/>
    </source>
</evidence>
<feature type="binding site" evidence="17">
    <location>
        <position position="80"/>
    </location>
    <ligand>
        <name>Zn(2+)</name>
        <dbReference type="ChEBI" id="CHEBI:29105"/>
        <note>catalytic</note>
    </ligand>
</feature>
<gene>
    <name evidence="20" type="ORF">DK846_02400</name>
</gene>
<comment type="caution">
    <text evidence="20">The sequence shown here is derived from an EMBL/GenBank/DDBJ whole genome shotgun (WGS) entry which is preliminary data.</text>
</comment>
<evidence type="ECO:0000259" key="19">
    <source>
        <dbReference type="PROSITE" id="PS51371"/>
    </source>
</evidence>
<keyword evidence="10 15" id="KW-1133">Transmembrane helix</keyword>
<feature type="binding site" evidence="17">
    <location>
        <position position="183"/>
    </location>
    <ligand>
        <name>Zn(2+)</name>
        <dbReference type="ChEBI" id="CHEBI:29105"/>
        <note>catalytic</note>
    </ligand>
</feature>
<feature type="transmembrane region" description="Helical" evidence="15">
    <location>
        <begin position="91"/>
        <end position="109"/>
    </location>
</feature>
<keyword evidence="3 15" id="KW-1003">Cell membrane</keyword>
<sequence length="377" mass="41596">MDGSFRIGRLFGIPVMIHFTFLLIIPIFAWLIGTDISYTVSMVSDLFHIQIDDQLITQGYIPYLLGFVIACGLFLGVFIHELAHSLIARRAGITINSITLLFFGGVASIDDRETDPRVEFWMALAGPAMSLVLGLISAALLYATPFLFNDPAIAGMVMYTCGYLAILNILLFIFNLLPAFPMDGGRVLRAYLALRMPLHKATSIASTVGKGFAVIFGLIGLVIFSPILILIAFFIYIGAGQESDVTRYKFLLRDVTTKEIMSRPVISVQPGMPLTEVISLMYQTKHLGFPVIDRGYLAGIITLDDLSRVSSIDRDAMQVKDTMTSDVITLTPDAPVFDALRIMTEYNIGRIPVIENGSVIGIITKSDIFTVMELREM</sequence>
<feature type="domain" description="CBS" evidence="19">
    <location>
        <begin position="323"/>
        <end position="377"/>
    </location>
</feature>
<keyword evidence="12 18" id="KW-0129">CBS domain</keyword>
<feature type="active site" evidence="16">
    <location>
        <position position="81"/>
    </location>
</feature>
<evidence type="ECO:0000256" key="12">
    <source>
        <dbReference type="ARBA" id="ARBA00023122"/>
    </source>
</evidence>
<dbReference type="PANTHER" id="PTHR39188">
    <property type="entry name" value="MEMBRANE-ASSOCIATED ZINC METALLOPROTEASE M50B"/>
    <property type="match status" value="1"/>
</dbReference>
<accession>A0A2V2N2P0</accession>
<comment type="similarity">
    <text evidence="2 15">Belongs to the peptidase M50B family.</text>
</comment>
<evidence type="ECO:0000256" key="3">
    <source>
        <dbReference type="ARBA" id="ARBA00022475"/>
    </source>
</evidence>
<evidence type="ECO:0000256" key="7">
    <source>
        <dbReference type="ARBA" id="ARBA00022737"/>
    </source>
</evidence>
<dbReference type="GO" id="GO:0009086">
    <property type="term" value="P:methionine biosynthetic process"/>
    <property type="evidence" value="ECO:0007669"/>
    <property type="project" value="UniProtKB-KW"/>
</dbReference>
<organism evidence="20 21">
    <name type="scientific">Methanospirillum lacunae</name>
    <dbReference type="NCBI Taxonomy" id="668570"/>
    <lineage>
        <taxon>Archaea</taxon>
        <taxon>Methanobacteriati</taxon>
        <taxon>Methanobacteriota</taxon>
        <taxon>Stenosarchaea group</taxon>
        <taxon>Methanomicrobia</taxon>
        <taxon>Methanomicrobiales</taxon>
        <taxon>Methanospirillaceae</taxon>
        <taxon>Methanospirillum</taxon>
    </lineage>
</organism>
<keyword evidence="4 15" id="KW-0645">Protease</keyword>
<keyword evidence="13 15" id="KW-0472">Membrane</keyword>
<dbReference type="InterPro" id="IPR016483">
    <property type="entry name" value="UCP006404_Pept_M50_CBS"/>
</dbReference>
<feature type="domain" description="CBS" evidence="19">
    <location>
        <begin position="261"/>
        <end position="317"/>
    </location>
</feature>
<dbReference type="GO" id="GO:0046872">
    <property type="term" value="F:metal ion binding"/>
    <property type="evidence" value="ECO:0007669"/>
    <property type="project" value="UniProtKB-UniRule"/>
</dbReference>
<evidence type="ECO:0000256" key="4">
    <source>
        <dbReference type="ARBA" id="ARBA00022670"/>
    </source>
</evidence>
<keyword evidence="11 15" id="KW-0482">Metalloprotease</keyword>
<comment type="subcellular location">
    <subcellularLocation>
        <location evidence="1 15">Cell membrane</location>
        <topology evidence="1 15">Multi-pass membrane protein</topology>
    </subcellularLocation>
</comment>
<feature type="transmembrane region" description="Helical" evidence="15">
    <location>
        <begin position="12"/>
        <end position="32"/>
    </location>
</feature>
<keyword evidence="14" id="KW-0486">Methionine biosynthesis</keyword>
<keyword evidence="7" id="KW-0677">Repeat</keyword>
<feature type="transmembrane region" description="Helical" evidence="15">
    <location>
        <begin position="121"/>
        <end position="144"/>
    </location>
</feature>
<comment type="cofactor">
    <cofactor evidence="15 17">
        <name>Zn(2+)</name>
        <dbReference type="ChEBI" id="CHEBI:29105"/>
    </cofactor>
    <text evidence="15 17">Binds 1 zinc ion per subunit.</text>
</comment>
<protein>
    <recommendedName>
        <fullName evidence="15">Zinc metalloprotease</fullName>
    </recommendedName>
</protein>
<dbReference type="Gene3D" id="3.10.580.10">
    <property type="entry name" value="CBS-domain"/>
    <property type="match status" value="2"/>
</dbReference>
<evidence type="ECO:0000256" key="18">
    <source>
        <dbReference type="PROSITE-ProRule" id="PRU00703"/>
    </source>
</evidence>
<keyword evidence="9 15" id="KW-0862">Zinc</keyword>
<dbReference type="InterPro" id="IPR000644">
    <property type="entry name" value="CBS_dom"/>
</dbReference>
<dbReference type="GO" id="GO:0006508">
    <property type="term" value="P:proteolysis"/>
    <property type="evidence" value="ECO:0007669"/>
    <property type="project" value="UniProtKB-KW"/>
</dbReference>
<dbReference type="PANTHER" id="PTHR39188:SF3">
    <property type="entry name" value="STAGE IV SPORULATION PROTEIN FB"/>
    <property type="match status" value="1"/>
</dbReference>
<dbReference type="CDD" id="cd04801">
    <property type="entry name" value="CBS_pair_peptidase_M50"/>
    <property type="match status" value="1"/>
</dbReference>
<dbReference type="GO" id="GO:0005886">
    <property type="term" value="C:plasma membrane"/>
    <property type="evidence" value="ECO:0007669"/>
    <property type="project" value="UniProtKB-SubCell"/>
</dbReference>
<evidence type="ECO:0000256" key="13">
    <source>
        <dbReference type="ARBA" id="ARBA00023136"/>
    </source>
</evidence>
<reference evidence="20 21" key="1">
    <citation type="submission" date="2018-05" db="EMBL/GenBank/DDBJ databases">
        <title>Draft genome of Methanospirillum lacunae Ki8-1.</title>
        <authorList>
            <person name="Dueholm M.S."/>
            <person name="Nielsen P.H."/>
            <person name="Bakmann L.F."/>
            <person name="Otzen D.E."/>
        </authorList>
    </citation>
    <scope>NUCLEOTIDE SEQUENCE [LARGE SCALE GENOMIC DNA]</scope>
    <source>
        <strain evidence="20 21">Ki8-1</strain>
    </source>
</reference>
<keyword evidence="14" id="KW-0028">Amino-acid biosynthesis</keyword>
<dbReference type="PROSITE" id="PS51371">
    <property type="entry name" value="CBS"/>
    <property type="match status" value="2"/>
</dbReference>
<dbReference type="Proteomes" id="UP000245657">
    <property type="component" value="Unassembled WGS sequence"/>
</dbReference>
<keyword evidence="5 15" id="KW-0812">Transmembrane</keyword>
<dbReference type="SUPFAM" id="SSF54631">
    <property type="entry name" value="CBS-domain pair"/>
    <property type="match status" value="1"/>
</dbReference>
<dbReference type="SMART" id="SM00116">
    <property type="entry name" value="CBS"/>
    <property type="match status" value="2"/>
</dbReference>
<keyword evidence="21" id="KW-1185">Reference proteome</keyword>
<evidence type="ECO:0000256" key="11">
    <source>
        <dbReference type="ARBA" id="ARBA00023049"/>
    </source>
</evidence>
<evidence type="ECO:0000256" key="8">
    <source>
        <dbReference type="ARBA" id="ARBA00022801"/>
    </source>
</evidence>
<dbReference type="InterPro" id="IPR008915">
    <property type="entry name" value="Peptidase_M50"/>
</dbReference>
<keyword evidence="6 15" id="KW-0479">Metal-binding</keyword>
<evidence type="ECO:0000256" key="15">
    <source>
        <dbReference type="PIRNR" id="PIRNR006404"/>
    </source>
</evidence>
<evidence type="ECO:0000256" key="9">
    <source>
        <dbReference type="ARBA" id="ARBA00022833"/>
    </source>
</evidence>
<feature type="transmembrane region" description="Helical" evidence="15">
    <location>
        <begin position="156"/>
        <end position="177"/>
    </location>
</feature>
<evidence type="ECO:0000256" key="6">
    <source>
        <dbReference type="ARBA" id="ARBA00022723"/>
    </source>
</evidence>
<dbReference type="InterPro" id="IPR046342">
    <property type="entry name" value="CBS_dom_sf"/>
</dbReference>
<evidence type="ECO:0000256" key="17">
    <source>
        <dbReference type="PIRSR" id="PIRSR006404-2"/>
    </source>
</evidence>
<dbReference type="OrthoDB" id="12044at2157"/>
<keyword evidence="8 15" id="KW-0378">Hydrolase</keyword>
<dbReference type="CDD" id="cd06164">
    <property type="entry name" value="S2P-M50_SpoIVFB_CBS"/>
    <property type="match status" value="1"/>
</dbReference>
<evidence type="ECO:0000256" key="5">
    <source>
        <dbReference type="ARBA" id="ARBA00022692"/>
    </source>
</evidence>